<sequence length="230" mass="26014">MSVIARAMALRAGDQRGIWRAERLDAVDSSINRLIDLEAASDIIRSWDMRFVPGLLQVPHYSLGVIKGTARRLSDDVARERMFMKNMRVDALSRRLAGMQTPTREPLARFVVGELALTQQWTFDAHEQQLRHLLHMAAHPHVRIQVLPLRRLACAASDHFSLYSGLHQETRQYAGYAETDAGGMVVTHPDDTMRLLGVFADLSSDALGEGESMQVIQRELDRWTVKARRS</sequence>
<comment type="caution">
    <text evidence="2">The sequence shown here is derived from an EMBL/GenBank/DDBJ whole genome shotgun (WGS) entry which is preliminary data.</text>
</comment>
<evidence type="ECO:0000313" key="2">
    <source>
        <dbReference type="EMBL" id="MDT0442293.1"/>
    </source>
</evidence>
<reference evidence="3" key="1">
    <citation type="submission" date="2023-07" db="EMBL/GenBank/DDBJ databases">
        <title>30 novel species of actinomycetes from the DSMZ collection.</title>
        <authorList>
            <person name="Nouioui I."/>
        </authorList>
    </citation>
    <scope>NUCLEOTIDE SEQUENCE [LARGE SCALE GENOMIC DNA]</scope>
    <source>
        <strain evidence="3">DSM 41886</strain>
    </source>
</reference>
<accession>A0ABU2S0I5</accession>
<dbReference type="InterPro" id="IPR043917">
    <property type="entry name" value="DUF5753"/>
</dbReference>
<proteinExistence type="predicted"/>
<evidence type="ECO:0000259" key="1">
    <source>
        <dbReference type="Pfam" id="PF19054"/>
    </source>
</evidence>
<gene>
    <name evidence="2" type="ORF">RM779_06745</name>
</gene>
<evidence type="ECO:0000313" key="3">
    <source>
        <dbReference type="Proteomes" id="UP001183615"/>
    </source>
</evidence>
<feature type="domain" description="DUF5753" evidence="1">
    <location>
        <begin position="33"/>
        <end position="218"/>
    </location>
</feature>
<name>A0ABU2S0I5_9ACTN</name>
<dbReference type="EMBL" id="JAVREV010000003">
    <property type="protein sequence ID" value="MDT0442293.1"/>
    <property type="molecule type" value="Genomic_DNA"/>
</dbReference>
<protein>
    <submittedName>
        <fullName evidence="2">Scr1 family TA system antitoxin-like transcriptional regulator</fullName>
    </submittedName>
</protein>
<dbReference type="Pfam" id="PF19054">
    <property type="entry name" value="DUF5753"/>
    <property type="match status" value="1"/>
</dbReference>
<organism evidence="2 3">
    <name type="scientific">Streptomyces johnsoniae</name>
    <dbReference type="NCBI Taxonomy" id="3075532"/>
    <lineage>
        <taxon>Bacteria</taxon>
        <taxon>Bacillati</taxon>
        <taxon>Actinomycetota</taxon>
        <taxon>Actinomycetes</taxon>
        <taxon>Kitasatosporales</taxon>
        <taxon>Streptomycetaceae</taxon>
        <taxon>Streptomyces</taxon>
    </lineage>
</organism>
<keyword evidence="3" id="KW-1185">Reference proteome</keyword>
<dbReference type="RefSeq" id="WP_311616729.1">
    <property type="nucleotide sequence ID" value="NZ_JAVREV010000003.1"/>
</dbReference>
<dbReference type="Proteomes" id="UP001183615">
    <property type="component" value="Unassembled WGS sequence"/>
</dbReference>